<feature type="compositionally biased region" description="Polar residues" evidence="6">
    <location>
        <begin position="2104"/>
        <end position="2114"/>
    </location>
</feature>
<protein>
    <recommendedName>
        <fullName evidence="7">HYDIN/VesB/CFA65-like Ig-like domain-containing protein</fullName>
    </recommendedName>
</protein>
<feature type="region of interest" description="Disordered" evidence="6">
    <location>
        <begin position="2287"/>
        <end position="2333"/>
    </location>
</feature>
<evidence type="ECO:0000256" key="3">
    <source>
        <dbReference type="ARBA" id="ARBA00022490"/>
    </source>
</evidence>
<feature type="domain" description="HYDIN/VesB/CFA65-like Ig-like" evidence="7">
    <location>
        <begin position="434"/>
        <end position="529"/>
    </location>
</feature>
<evidence type="ECO:0000313" key="9">
    <source>
        <dbReference type="Proteomes" id="UP001372834"/>
    </source>
</evidence>
<name>A0AAN8NYN9_POLSC</name>
<gene>
    <name evidence="8" type="ORF">RUM43_008543</name>
</gene>
<dbReference type="GO" id="GO:0003341">
    <property type="term" value="P:cilium movement"/>
    <property type="evidence" value="ECO:0007669"/>
    <property type="project" value="TreeGrafter"/>
</dbReference>
<comment type="caution">
    <text evidence="8">The sequence shown here is derived from an EMBL/GenBank/DDBJ whole genome shotgun (WGS) entry which is preliminary data.</text>
</comment>
<feature type="region of interest" description="Disordered" evidence="6">
    <location>
        <begin position="1895"/>
        <end position="1930"/>
    </location>
</feature>
<evidence type="ECO:0000259" key="7">
    <source>
        <dbReference type="Pfam" id="PF22544"/>
    </source>
</evidence>
<feature type="compositionally biased region" description="Basic and acidic residues" evidence="6">
    <location>
        <begin position="2322"/>
        <end position="2333"/>
    </location>
</feature>
<sequence>METNKSRLLPLMKKNNLMELFPKILNVEKEYFRLTPSNFIKEMSMSTEERHKLLVQTCNTKQLLENNYPPQLRIIPNILVFQKFEPRSTNVIHLQIRNTGKTILPLKMHCPESLYFSASPIGTAVQKLAPGLCAEYKIVFTPKEINDYSHELIFHTKEQSFSVPIIAIGPRAILDIPDQIILNPAPVKLSVTKCIVIRNIGDIPASFNFITQSPFKVSPMKGYLTAHETMILNITFESLNVGYITGLLHLVYETGEQLSIMLQGSAENVNVRLEKNSIVHEDTFMGLKRCKSIRLLNNSSSIIKFCWKKYKSIEDDMNAISNLKLQYTKFTESAICKDAKVKFFEFNNFENHKNAWKRILNDELQMLEQEQFQFFHDTFTIVPLEGEVWPKCCAEIIVSFEPKSCTTISAEAYLEVSGRENRLPLHIRGYGLGPKIILNPHTLDIDYIYLCSHHKYEVIAVNKGDIPGKIEYKVEASIFGGKIEVEPKSRHLNPGECGAFIISFTSNKQGEFIEQLTFNILESGEMVSFILTGKIISPVLHFDRRSIDFGTIPFGFPTVQEVTLDNLSVVPVTFSLKVLKDGVEPSVSYKRFASLLVKPYLPQSPKEFHIDPEESVVEPFSSKKVTLTLTPNKIGWFQTHLEMDMWDSESGSVSCPISYHPSVPTILAEPESITIPFCFINYPYTRSIVLKNLSKVPGFFYIVPANPGEDIAMTCSANIPQGTIEPRASINVDITLITSGLGRQVIPINLLVFGHEGVREVCSISCVGQGPVVTVSATNIHWGDTPLLEEVQKTMMLSNESPIPATISIGLTKKNSPWFVSPSSLTLAPSESVALHVNLFLNDRGKFKDTLKLSVHNGKMLNVNLTATGVGSSLNIVPKINPTYDLGTLFSHKNYEIEILIENRGTKPYGLVWSPFQDYTHFVSMKLMNPSNLKFKFEPTKMDLLPGEHKTLFLVVQSSNTGYFSQTIYCFASIGVPTKELHFTSEIRAEFVEPLITFDKHDLKYWYNIGFDGTDQKLEDCVEICNMSVLSLRIHFAVRHPFRIVSESNESVNGLDVHLKGKSSHKLTIKFLPEFKSEPISHTYTGHLSVTFQEHSKKFTLELHGEVNYPNLLVVPNHINFDHVPLGSNVYRELTLVNVSPLTVFYQITWNCTASKLNYIEKKLEETNTVHGIIEAKDYFEDLENENDESCASNASSVSHRNGLDNLTQEQCNQEPLTPKMPKVKISKTDIKRALFPIVKKYCDCEEELLNAYRMTRSSDSECTECPPDYAKVCDITPFYGKLEKFSSQVLSVRFCSDTSLSVHLEAMISIKSGPTEIVTIDAIADDLKYSLDTTELEFGKQLFSKPSCQTLRLRNTGGMAFHYEVNLQKGCALSESITPNTGVISVSPTCGILGSFSDVELNVTYLPMVPGKFEKSFKLEIAYLDPVFIKIKGYGVFPQVHLALPRTDILKLSPEIGYIATASITSNWLLTEYPCFPSFDVHAVKPYRSQESNLDSIHDSENMNSYLNDWEFIEILEYLPTEVDLQLAIERIIAINLLSSNSASETNFAAYIRNFGVVVIGRCMERTVGITNYGPLPAVFYVNDNSHLKDDGILIRLKSRNELIVGASLSFSITFAPKKNNFKKQIEAVESVFYFEIYHGPKIPIKILSTVTYPFLIASSNVLNYYDVICGCCKVMNLKLKNPGLVPASWNVVFLTTECNKLLSLNIQDGRPMFHLNYKSGVLQPEEYCTIQISFKPDFEGSFTATLWVRVEESLEELNVLLTGEGIEPKVVIHSDVLTFGPTPPYPNKLDQYFTIENPCSFPIEFYFPSFDEQIYEEDRIIRAVCTYYQSKEILLPVRRPGEGLPVELINFYQMLVDDLNAKVLEQEKERLDGNSESSPSVFLTEEDRLTSTHLLSKEKTKKRTRKSVTRTKTSNEPSRQISESESFKNTSVYSVQQKKGVDQEEMLQKYSCHTNSDYIRELLSSNPDFDPIQCALKSTVSQPKEEEYKEGLLIIFYGAPYTNSVQLANRAALVTGLSVLNIDRIVLEEATFARCEAGIASRELIEEAYWDYVEIKPDNNFPNIPSDELNKYGPDFGSTFEEIERKFNALLELRENLIQNKNKVAKSPTTRSETSKRDKPASPLLKTMNLNAPVANITEDLVMEILKFRVPIEISKGMILENLESVFINKSSKVLVSVLKAAGNIRDILSIFLLNNYTQYNQCLLMDEMEKENVKCQMRAQLLELLEEEDDEKLLAMLDLKTEEKQQEFLETRELFLRQRHANHELFEKNTGEFYERLRSIGGNKMAGKRNDSGSKLQTAKKKEVGKSIKLSDVPGGRSVSEDKGGKGKGKDPIEIEFATFELELTELKLIVESWDQRTCNFMDVPSEVKPKKGQSPSKVGVESNLQSTEKGNLAQGVQMWLVDVSRPEKDLFATVCHQLKTLLENRHIPKESDNWPLVSPESMTFSVVSYPTMRKQPPISDIYTLTFSEPTTAEEDSTESLGDESILNTGSNMKLNRSTSQISFRGKRRNCPTAKKKKDESRSSVESKTLMSKKLNAKSEGVNFKSRWILAPGQTLTWRVRYFPMEPGVTEQLFPINVVNREAIKTINCIGICDIPALDMTPETLYPNVVTSASASILHTAFPAFFYSENAYDFGSIVHVPQIDGNRSKQLERKAEFTLLNKSALPVDLTIISRQDAVGDDMSRCSVLNFEPERIFIKPGESHILNVTVCPYKDGPQEEFLLLLIKDNPKIELIKLKFEGVKANVTVEPKAIDFDRVMLHRKDNRHLVFTNNNLSPLYITLCDLEKLPQQITFSSTQGWITPTETLKINVCFDANEIQQITEESILVKVFDSDDADESVQEFPITLSAEAYDVALDVIFSEKDHVDFGCIRVQSDCNNVFNLRNMGKYPIHFKIDMNNDFLNSYPEDRIWVSPDDGILQPGKGLPVTASINAKTELLWQHYPLLFIVLLEPNSGDELVAKIPIEVSVQSFFPRYELMPFPEFNFGHVKLGLITTGSLVLENKGQFPLSYVISPKSTALQGIEKQDDTTKRASKPTATSKEKEDKGKKNMSTLSVGPFEITPTNGIIDVGQIANITVSSRLTLVKAYEEFVIITLNESPSSLQEQRELLFLAEGCLPAIDFCNFKTIFREHFVAKRETELNAPTKFEPYTLFTENNLLFSFKNTCLCKAAEARIHIPNSGLIGCQLTIEVKSDSGNGNRRNSVKNSNCFDVFPNVLLIEAYNFGTFTITFRPETLGEFRGQLLITLEMPDMFENIVYTFDLFGNGVLPHIEIIEPVSKLTEGQTLVNFAPTTPKRSSNSSISFTNIGLLTCKVIVEICNNQDKVFTLIPKRKTENMLQVWESSKPIDHTVLLSIMPGEVAEFSAVFSPLETITYTSHIKLFIVDNPFENLSLKLIGEGYFEEVTIERIQTSIPFLDDDLKDVESPICVTPGQYHLNFNDCYVKKESKALLRLSNKTQKEFFKFEWDEMQHFAVSPSVGHLYPNSYKEILVTFQPDEPVELDEVALSCTLNKIVIENPPKPAWDSRLMLQKQKGKNIISSLESNNKKDTGMPTNVEEMKINNGEPLCDVLPETNRMLFVIISGIADYARLYCEATNIIFKNTFMFQTRIYPLALQNCGNVTLDFKLTLSSVTACALKESKVTHVGEQSFTQEESRDRPQSWVNSSKSNNFIGSVRSRSSRPRPLSSGCLLNLRQSTPPECEIEGNLSMFLDEEKPVAYNPFAVENSSGQISAGKTVTCNIIFAPMDISEYRAILNIQVPNLHPECKPPQILIAASSVMPFCHFNIPESDYLESGRRDYSRPGPIGCAPGLPLSPDTKTIEIKVLGIGHTVPIKFHVINPTDEDYTFSWINITQILPDTVQSFHCSTLDGRIQAGRQQQMVFSFVSQKIGITESFWKFSIPENKVETQFLLVGDVREPSVHFLSNHINLRPNFIGGSSCDTLTLVNNEDATFDFKILPDSMYSEGRLHVLDVEPTMGKILPNSEFNIKVTFTGKTGGKILFFLKCKIKGIKEVFTIAVESTTYVIQPLVVFEDFMKVKHHANSECDNFINLGKELIPNCTELVPFYITSISKTSLYYDWIYDKEILEASFCKLKFSTKSGHISSMSKGKCDLSVTFSKKSILTNFRIKLKIRKGPTFTFVLNAGASIPSCEMSFTSFDFGHCFLQERDICYYEVPLIIRNTDSIDISLEGFLPTTSAFSLSLPETSIEPRNEVKAFISFHPREKIQYVDVLKFIINGLHEKLIELTGCGTEFKVALENPKDTTIRFGAVKVGKNCSRTFCLINKSLAPVNLLVGFSDQLPVNGIYLAKPQENFTDLGIDHRLLGTMSVVPSKVFTIKPQETFPITLIYTPVKVCCNFSETISLQFQEKVEPLCVVTGCCIGPEISLDRSFLNFGAVVKDCSCAMKLKLLNTGSVGAKFIWLTNMLGDEFSLHPASGYCFPESDITIQITFNPKAVNNCIKSKVECKLELSETEMYPSLLLSLSGSCISVPQPKGTISFECFVRDSITKTIEIENWTGNEWQLLPIFSGEYYKGRDALIVQALSIVQYEISYCPLMMTPAGAFHEGSVFFRLPNGQGLLYKLLGTSLPPKPEEILQRQVPCKTKYVELLKVQNWLQCPQRLKVDITCLTDLNQNNPLWSCSGLKTLDLPPLGEKEFNLNFFAYKPDNLRFHVSFVNEETKEFKWFDITFNIVMCGPLEVISLKCGVRQTCYHEIKLENPLDKPIQYKLLALNPEIQFDQIIYNVDPRSNVYVKMAYTPIHVGEKNDQMIAECSELGSFPRELRLSALSVQPEPSRIFETPLGTSQAQMITVKNLSHLNATLNCSTDSNEFFVREVETAGPGQETGIQVIYEPSEMTTTIANVFIDSPEAGKFVFPLMGICLKPLAKGPFLVKLGETTTITFKNVFTKSKEFYMYVDNSAFTLKQSQEQIAPKAEYNISIELQKEKMTEGTLGSWDPRFPLMGQLIVECYNPYVKWQFYLKGVVE</sequence>
<feature type="region of interest" description="Disordered" evidence="6">
    <location>
        <begin position="2474"/>
        <end position="2493"/>
    </location>
</feature>
<comment type="subcellular location">
    <subcellularLocation>
        <location evidence="1">Cell projection</location>
        <location evidence="1">Cilium</location>
    </subcellularLocation>
    <subcellularLocation>
        <location evidence="2">Cytoplasm</location>
    </subcellularLocation>
</comment>
<dbReference type="PANTHER" id="PTHR23053:SF0">
    <property type="entry name" value="HYDROCEPHALUS-INDUCING PROTEIN HOMOLOG"/>
    <property type="match status" value="1"/>
</dbReference>
<feature type="compositionally biased region" description="Basic residues" evidence="6">
    <location>
        <begin position="2508"/>
        <end position="2519"/>
    </location>
</feature>
<dbReference type="SUPFAM" id="SSF49354">
    <property type="entry name" value="PapD-like"/>
    <property type="match status" value="1"/>
</dbReference>
<dbReference type="InterPro" id="IPR033305">
    <property type="entry name" value="Hydin-like"/>
</dbReference>
<dbReference type="GO" id="GO:0005930">
    <property type="term" value="C:axoneme"/>
    <property type="evidence" value="ECO:0007669"/>
    <property type="project" value="TreeGrafter"/>
</dbReference>
<feature type="region of interest" description="Disordered" evidence="6">
    <location>
        <begin position="2500"/>
        <end position="2534"/>
    </location>
</feature>
<feature type="compositionally biased region" description="Acidic residues" evidence="6">
    <location>
        <begin position="2475"/>
        <end position="2485"/>
    </location>
</feature>
<evidence type="ECO:0000256" key="1">
    <source>
        <dbReference type="ARBA" id="ARBA00004138"/>
    </source>
</evidence>
<evidence type="ECO:0000313" key="8">
    <source>
        <dbReference type="EMBL" id="KAK6622701.1"/>
    </source>
</evidence>
<feature type="region of interest" description="Disordered" evidence="6">
    <location>
        <begin position="3648"/>
        <end position="3668"/>
    </location>
</feature>
<organism evidence="8 9">
    <name type="scientific">Polyplax serrata</name>
    <name type="common">Common mouse louse</name>
    <dbReference type="NCBI Taxonomy" id="468196"/>
    <lineage>
        <taxon>Eukaryota</taxon>
        <taxon>Metazoa</taxon>
        <taxon>Ecdysozoa</taxon>
        <taxon>Arthropoda</taxon>
        <taxon>Hexapoda</taxon>
        <taxon>Insecta</taxon>
        <taxon>Pterygota</taxon>
        <taxon>Neoptera</taxon>
        <taxon>Paraneoptera</taxon>
        <taxon>Psocodea</taxon>
        <taxon>Troctomorpha</taxon>
        <taxon>Phthiraptera</taxon>
        <taxon>Anoplura</taxon>
        <taxon>Polyplacidae</taxon>
        <taxon>Polyplax</taxon>
    </lineage>
</organism>
<reference evidence="8 9" key="1">
    <citation type="submission" date="2023-10" db="EMBL/GenBank/DDBJ databases">
        <title>Genomes of two closely related lineages of the louse Polyplax serrata with different host specificities.</title>
        <authorList>
            <person name="Martinu J."/>
            <person name="Tarabai H."/>
            <person name="Stefka J."/>
            <person name="Hypsa V."/>
        </authorList>
    </citation>
    <scope>NUCLEOTIDE SEQUENCE [LARGE SCALE GENOMIC DNA]</scope>
    <source>
        <strain evidence="8">HR10_N</strain>
    </source>
</reference>
<dbReference type="InterPro" id="IPR008962">
    <property type="entry name" value="PapD-like_sf"/>
</dbReference>
<feature type="region of interest" description="Disordered" evidence="6">
    <location>
        <begin position="2104"/>
        <end position="2125"/>
    </location>
</feature>
<dbReference type="PANTHER" id="PTHR23053">
    <property type="entry name" value="DLEC1 DELETED IN LUNG AND ESOPHAGEAL CANCER 1"/>
    <property type="match status" value="1"/>
</dbReference>
<evidence type="ECO:0000256" key="2">
    <source>
        <dbReference type="ARBA" id="ARBA00004496"/>
    </source>
</evidence>
<evidence type="ECO:0000256" key="4">
    <source>
        <dbReference type="ARBA" id="ARBA00023069"/>
    </source>
</evidence>
<dbReference type="InterPro" id="IPR013783">
    <property type="entry name" value="Ig-like_fold"/>
</dbReference>
<keyword evidence="4" id="KW-0969">Cilium</keyword>
<evidence type="ECO:0000256" key="6">
    <source>
        <dbReference type="SAM" id="MobiDB-lite"/>
    </source>
</evidence>
<feature type="compositionally biased region" description="Basic residues" evidence="6">
    <location>
        <begin position="1901"/>
        <end position="1911"/>
    </location>
</feature>
<dbReference type="Proteomes" id="UP001372834">
    <property type="component" value="Unassembled WGS sequence"/>
</dbReference>
<feature type="region of interest" description="Disordered" evidence="6">
    <location>
        <begin position="3024"/>
        <end position="3055"/>
    </location>
</feature>
<dbReference type="InterPro" id="IPR053879">
    <property type="entry name" value="HYDIN_VesB_CFA65-like_Ig"/>
</dbReference>
<keyword evidence="3" id="KW-0963">Cytoplasm</keyword>
<dbReference type="Pfam" id="PF22544">
    <property type="entry name" value="HYDIN_VesB_CFA65-like_Ig"/>
    <property type="match status" value="2"/>
</dbReference>
<dbReference type="Gene3D" id="2.60.40.10">
    <property type="entry name" value="Immunoglobulins"/>
    <property type="match status" value="22"/>
</dbReference>
<feature type="domain" description="HYDIN/VesB/CFA65-like Ig-like" evidence="7">
    <location>
        <begin position="173"/>
        <end position="264"/>
    </location>
</feature>
<keyword evidence="5" id="KW-0966">Cell projection</keyword>
<dbReference type="EMBL" id="JAWJWE010000038">
    <property type="protein sequence ID" value="KAK6622701.1"/>
    <property type="molecule type" value="Genomic_DNA"/>
</dbReference>
<dbReference type="GO" id="GO:1904158">
    <property type="term" value="P:axonemal central apparatus assembly"/>
    <property type="evidence" value="ECO:0007669"/>
    <property type="project" value="TreeGrafter"/>
</dbReference>
<feature type="compositionally biased region" description="Polar residues" evidence="6">
    <location>
        <begin position="1917"/>
        <end position="1930"/>
    </location>
</feature>
<feature type="region of interest" description="Disordered" evidence="6">
    <location>
        <begin position="2368"/>
        <end position="2390"/>
    </location>
</feature>
<evidence type="ECO:0000256" key="5">
    <source>
        <dbReference type="ARBA" id="ARBA00023273"/>
    </source>
</evidence>
<accession>A0AAN8NYN9</accession>
<proteinExistence type="predicted"/>